<evidence type="ECO:0000256" key="6">
    <source>
        <dbReference type="ARBA" id="ARBA00022723"/>
    </source>
</evidence>
<keyword evidence="10 13" id="KW-0648">Protein biosynthesis</keyword>
<dbReference type="InterPro" id="IPR012340">
    <property type="entry name" value="NA-bd_OB-fold"/>
</dbReference>
<dbReference type="Pfam" id="PF00152">
    <property type="entry name" value="tRNA-synt_2"/>
    <property type="match status" value="1"/>
</dbReference>
<dbReference type="CDD" id="cd00775">
    <property type="entry name" value="LysRS_core"/>
    <property type="match status" value="1"/>
</dbReference>
<dbReference type="GO" id="GO:0016740">
    <property type="term" value="F:transferase activity"/>
    <property type="evidence" value="ECO:0007669"/>
    <property type="project" value="UniProtKB-ARBA"/>
</dbReference>
<dbReference type="SUPFAM" id="SSF55681">
    <property type="entry name" value="Class II aaRS and biotin synthetases"/>
    <property type="match status" value="1"/>
</dbReference>
<dbReference type="PROSITE" id="PS50862">
    <property type="entry name" value="AA_TRNA_LIGASE_II"/>
    <property type="match status" value="1"/>
</dbReference>
<dbReference type="EC" id="6.1.1.6" evidence="13"/>
<dbReference type="InterPro" id="IPR002313">
    <property type="entry name" value="Lys-tRNA-ligase_II"/>
</dbReference>
<feature type="binding site" evidence="13">
    <location>
        <position position="413"/>
    </location>
    <ligand>
        <name>Mg(2+)</name>
        <dbReference type="ChEBI" id="CHEBI:18420"/>
        <label>1</label>
    </ligand>
</feature>
<sequence length="496" mass="56836">MSNIEELNDQLLVRRQKMTNIQESGMDPFGNRFERTHLSSEIREQFGELTKEQLEESPVEVVIAGRIMTKRGKGKAGFAHIQDLGGQIQIYVRKDRVGDEAYELFNTADLGDIVGVRGNLFVTNVGELSVKAEEFTFLTKSLRPMPEKFHGLQDVEQRYRQRYLDLMTNADSKQTFITRSKIIRAIRNYLDNNGYLEVETPMLHSIAGGAAARPFITHHNALDMELYMRIAIELHLKRLIVGGLEKVYEIGRVFRNEGISTRHNPEFTMIELYEAYADYRDIMELTENLISHVAQEVLGTTTIQYGEDQINLAPGWKRVHMVDAVKEATGVDFWQPMTKEQAQSLAKERGVEIKEAHEVGHIINEFFEQKVEETLVQPTFVFGHPVEISPLAKKNPEDPRFTDRFELFIVRREHANAFTELNDPIDQRERFEAQLAEKAAGNDEAHEMDNDFIEALEYGMPPTGGLGIGIDRLVMLLTNAQSIRDVLLFPTMRHRD</sequence>
<keyword evidence="17" id="KW-1185">Reference proteome</keyword>
<dbReference type="InterPro" id="IPR044136">
    <property type="entry name" value="Lys-tRNA-ligase_II_N"/>
</dbReference>
<comment type="subcellular location">
    <subcellularLocation>
        <location evidence="1 13">Cytoplasm</location>
    </subcellularLocation>
</comment>
<dbReference type="GO" id="GO:0005829">
    <property type="term" value="C:cytosol"/>
    <property type="evidence" value="ECO:0007669"/>
    <property type="project" value="TreeGrafter"/>
</dbReference>
<dbReference type="NCBIfam" id="TIGR00499">
    <property type="entry name" value="lysS_bact"/>
    <property type="match status" value="1"/>
</dbReference>
<dbReference type="InterPro" id="IPR004364">
    <property type="entry name" value="Aa-tRNA-synt_II"/>
</dbReference>
<feature type="domain" description="Aminoacyl-transfer RNA synthetases class-II family profile" evidence="15">
    <location>
        <begin position="179"/>
        <end position="490"/>
    </location>
</feature>
<organism evidence="16 17">
    <name type="scientific">Lysinibacillus telephonicus</name>
    <dbReference type="NCBI Taxonomy" id="1714840"/>
    <lineage>
        <taxon>Bacteria</taxon>
        <taxon>Bacillati</taxon>
        <taxon>Bacillota</taxon>
        <taxon>Bacilli</taxon>
        <taxon>Bacillales</taxon>
        <taxon>Bacillaceae</taxon>
        <taxon>Lysinibacillus</taxon>
    </lineage>
</organism>
<evidence type="ECO:0000259" key="15">
    <source>
        <dbReference type="PROSITE" id="PS50862"/>
    </source>
</evidence>
<dbReference type="InterPro" id="IPR034762">
    <property type="entry name" value="Lys-tRNA-ligase_II_bac/euk"/>
</dbReference>
<comment type="similarity">
    <text evidence="2 13">Belongs to the class-II aminoacyl-tRNA synthetase family.</text>
</comment>
<keyword evidence="4 13" id="KW-0963">Cytoplasm</keyword>
<dbReference type="InterPro" id="IPR004365">
    <property type="entry name" value="NA-bd_OB_tRNA"/>
</dbReference>
<dbReference type="PRINTS" id="PR00982">
    <property type="entry name" value="TRNASYNTHLYS"/>
</dbReference>
<dbReference type="Pfam" id="PF01336">
    <property type="entry name" value="tRNA_anti-codon"/>
    <property type="match status" value="1"/>
</dbReference>
<evidence type="ECO:0000256" key="4">
    <source>
        <dbReference type="ARBA" id="ARBA00022490"/>
    </source>
</evidence>
<dbReference type="InterPro" id="IPR006195">
    <property type="entry name" value="aa-tRNA-synth_II"/>
</dbReference>
<dbReference type="GO" id="GO:0140096">
    <property type="term" value="F:catalytic activity, acting on a protein"/>
    <property type="evidence" value="ECO:0007669"/>
    <property type="project" value="UniProtKB-ARBA"/>
</dbReference>
<dbReference type="GO" id="GO:0000049">
    <property type="term" value="F:tRNA binding"/>
    <property type="evidence" value="ECO:0007669"/>
    <property type="project" value="TreeGrafter"/>
</dbReference>
<dbReference type="AlphaFoldDB" id="A0A431UCF5"/>
<dbReference type="GO" id="GO:0006430">
    <property type="term" value="P:lysyl-tRNA aminoacylation"/>
    <property type="evidence" value="ECO:0007669"/>
    <property type="project" value="UniProtKB-UniRule"/>
</dbReference>
<comment type="cofactor">
    <cofactor evidence="13 14">
        <name>Mg(2+)</name>
        <dbReference type="ChEBI" id="CHEBI:18420"/>
    </cofactor>
    <text evidence="13 14">Binds 3 Mg(2+) ions per subunit.</text>
</comment>
<dbReference type="InterPro" id="IPR018149">
    <property type="entry name" value="Lys-tRNA-synth_II_C"/>
</dbReference>
<keyword evidence="8 13" id="KW-0067">ATP-binding</keyword>
<dbReference type="SUPFAM" id="SSF50249">
    <property type="entry name" value="Nucleic acid-binding proteins"/>
    <property type="match status" value="1"/>
</dbReference>
<dbReference type="PANTHER" id="PTHR42918">
    <property type="entry name" value="LYSYL-TRNA SYNTHETASE"/>
    <property type="match status" value="1"/>
</dbReference>
<evidence type="ECO:0000256" key="2">
    <source>
        <dbReference type="ARBA" id="ARBA00008226"/>
    </source>
</evidence>
<evidence type="ECO:0000256" key="7">
    <source>
        <dbReference type="ARBA" id="ARBA00022741"/>
    </source>
</evidence>
<evidence type="ECO:0000256" key="10">
    <source>
        <dbReference type="ARBA" id="ARBA00022917"/>
    </source>
</evidence>
<dbReference type="GO" id="GO:0004824">
    <property type="term" value="F:lysine-tRNA ligase activity"/>
    <property type="evidence" value="ECO:0007669"/>
    <property type="project" value="UniProtKB-UniRule"/>
</dbReference>
<evidence type="ECO:0000256" key="9">
    <source>
        <dbReference type="ARBA" id="ARBA00022842"/>
    </source>
</evidence>
<keyword evidence="11 13" id="KW-0030">Aminoacyl-tRNA synthetase</keyword>
<dbReference type="GO" id="GO:0005524">
    <property type="term" value="F:ATP binding"/>
    <property type="evidence" value="ECO:0007669"/>
    <property type="project" value="UniProtKB-UniRule"/>
</dbReference>
<evidence type="ECO:0000256" key="14">
    <source>
        <dbReference type="RuleBase" id="RU000336"/>
    </source>
</evidence>
<proteinExistence type="inferred from homology"/>
<evidence type="ECO:0000256" key="11">
    <source>
        <dbReference type="ARBA" id="ARBA00023146"/>
    </source>
</evidence>
<evidence type="ECO:0000256" key="3">
    <source>
        <dbReference type="ARBA" id="ARBA00011738"/>
    </source>
</evidence>
<keyword evidence="7 13" id="KW-0547">Nucleotide-binding</keyword>
<comment type="caution">
    <text evidence="16">The sequence shown here is derived from an EMBL/GenBank/DDBJ whole genome shotgun (WGS) entry which is preliminary data.</text>
</comment>
<dbReference type="FunFam" id="3.30.930.10:FF:000001">
    <property type="entry name" value="Lysine--tRNA ligase"/>
    <property type="match status" value="1"/>
</dbReference>
<comment type="catalytic activity">
    <reaction evidence="12 13 14">
        <text>tRNA(Lys) + L-lysine + ATP = L-lysyl-tRNA(Lys) + AMP + diphosphate</text>
        <dbReference type="Rhea" id="RHEA:20792"/>
        <dbReference type="Rhea" id="RHEA-COMP:9696"/>
        <dbReference type="Rhea" id="RHEA-COMP:9697"/>
        <dbReference type="ChEBI" id="CHEBI:30616"/>
        <dbReference type="ChEBI" id="CHEBI:32551"/>
        <dbReference type="ChEBI" id="CHEBI:33019"/>
        <dbReference type="ChEBI" id="CHEBI:78442"/>
        <dbReference type="ChEBI" id="CHEBI:78529"/>
        <dbReference type="ChEBI" id="CHEBI:456215"/>
        <dbReference type="EC" id="6.1.1.6"/>
    </reaction>
</comment>
<evidence type="ECO:0000313" key="17">
    <source>
        <dbReference type="Proteomes" id="UP000276349"/>
    </source>
</evidence>
<evidence type="ECO:0000256" key="1">
    <source>
        <dbReference type="ARBA" id="ARBA00004496"/>
    </source>
</evidence>
<dbReference type="PANTHER" id="PTHR42918:SF15">
    <property type="entry name" value="LYSINE--TRNA LIGASE, CHLOROPLASTIC_MITOCHONDRIAL"/>
    <property type="match status" value="1"/>
</dbReference>
<evidence type="ECO:0000256" key="13">
    <source>
        <dbReference type="HAMAP-Rule" id="MF_00252"/>
    </source>
</evidence>
<dbReference type="FunFam" id="2.40.50.140:FF:000024">
    <property type="entry name" value="Lysine--tRNA ligase"/>
    <property type="match status" value="1"/>
</dbReference>
<evidence type="ECO:0000313" key="16">
    <source>
        <dbReference type="EMBL" id="RTQ86479.1"/>
    </source>
</evidence>
<dbReference type="EMBL" id="RXNR01000117">
    <property type="protein sequence ID" value="RTQ86479.1"/>
    <property type="molecule type" value="Genomic_DNA"/>
</dbReference>
<dbReference type="NCBIfam" id="NF001756">
    <property type="entry name" value="PRK00484.1"/>
    <property type="match status" value="1"/>
</dbReference>
<dbReference type="CDD" id="cd04322">
    <property type="entry name" value="LysRS_N"/>
    <property type="match status" value="1"/>
</dbReference>
<dbReference type="Gene3D" id="2.40.50.140">
    <property type="entry name" value="Nucleic acid-binding proteins"/>
    <property type="match status" value="1"/>
</dbReference>
<evidence type="ECO:0000256" key="8">
    <source>
        <dbReference type="ARBA" id="ARBA00022840"/>
    </source>
</evidence>
<feature type="binding site" evidence="13">
    <location>
        <position position="406"/>
    </location>
    <ligand>
        <name>Mg(2+)</name>
        <dbReference type="ChEBI" id="CHEBI:18420"/>
        <label>1</label>
    </ligand>
</feature>
<dbReference type="GO" id="GO:0000287">
    <property type="term" value="F:magnesium ion binding"/>
    <property type="evidence" value="ECO:0007669"/>
    <property type="project" value="UniProtKB-UniRule"/>
</dbReference>
<dbReference type="OrthoDB" id="9801152at2"/>
<feature type="binding site" evidence="13">
    <location>
        <position position="413"/>
    </location>
    <ligand>
        <name>Mg(2+)</name>
        <dbReference type="ChEBI" id="CHEBI:18420"/>
        <label>2</label>
    </ligand>
</feature>
<dbReference type="Gene3D" id="3.30.930.10">
    <property type="entry name" value="Bira Bifunctional Protein, Domain 2"/>
    <property type="match status" value="1"/>
</dbReference>
<dbReference type="HAMAP" id="MF_00252">
    <property type="entry name" value="Lys_tRNA_synth_class2"/>
    <property type="match status" value="1"/>
</dbReference>
<accession>A0A431UCF5</accession>
<reference evidence="16 17" key="1">
    <citation type="submission" date="2018-12" db="EMBL/GenBank/DDBJ databases">
        <authorList>
            <person name="Yu L."/>
        </authorList>
    </citation>
    <scope>NUCLEOTIDE SEQUENCE [LARGE SCALE GENOMIC DNA]</scope>
    <source>
        <strain evidence="16 17">S5H2222</strain>
    </source>
</reference>
<keyword evidence="5 13" id="KW-0436">Ligase</keyword>
<dbReference type="PIRSF" id="PIRSF039101">
    <property type="entry name" value="LysRS2"/>
    <property type="match status" value="1"/>
</dbReference>
<gene>
    <name evidence="13 16" type="primary">lysS</name>
    <name evidence="16" type="ORF">EKG35_20045</name>
</gene>
<comment type="subunit">
    <text evidence="3 13">Homodimer.</text>
</comment>
<dbReference type="Proteomes" id="UP000276349">
    <property type="component" value="Unassembled WGS sequence"/>
</dbReference>
<keyword evidence="9 13" id="KW-0460">Magnesium</keyword>
<protein>
    <recommendedName>
        <fullName evidence="13">Lysine--tRNA ligase</fullName>
        <ecNumber evidence="13">6.1.1.6</ecNumber>
    </recommendedName>
    <alternativeName>
        <fullName evidence="13">Lysyl-tRNA synthetase</fullName>
        <shortName evidence="13">LysRS</shortName>
    </alternativeName>
</protein>
<evidence type="ECO:0000256" key="12">
    <source>
        <dbReference type="ARBA" id="ARBA00048573"/>
    </source>
</evidence>
<keyword evidence="6 13" id="KW-0479">Metal-binding</keyword>
<evidence type="ECO:0000256" key="5">
    <source>
        <dbReference type="ARBA" id="ARBA00022598"/>
    </source>
</evidence>
<dbReference type="InterPro" id="IPR045864">
    <property type="entry name" value="aa-tRNA-synth_II/BPL/LPL"/>
</dbReference>
<name>A0A431UCF5_9BACI</name>